<accession>A0ABP5X0D3</accession>
<evidence type="ECO:0000313" key="2">
    <source>
        <dbReference type="Proteomes" id="UP001501231"/>
    </source>
</evidence>
<reference evidence="2" key="1">
    <citation type="journal article" date="2019" name="Int. J. Syst. Evol. Microbiol.">
        <title>The Global Catalogue of Microorganisms (GCM) 10K type strain sequencing project: providing services to taxonomists for standard genome sequencing and annotation.</title>
        <authorList>
            <consortium name="The Broad Institute Genomics Platform"/>
            <consortium name="The Broad Institute Genome Sequencing Center for Infectious Disease"/>
            <person name="Wu L."/>
            <person name="Ma J."/>
        </authorList>
    </citation>
    <scope>NUCLEOTIDE SEQUENCE [LARGE SCALE GENOMIC DNA]</scope>
    <source>
        <strain evidence="2">JCM 3325</strain>
    </source>
</reference>
<dbReference type="RefSeq" id="WP_344594260.1">
    <property type="nucleotide sequence ID" value="NZ_BAAARW010000024.1"/>
</dbReference>
<dbReference type="EMBL" id="BAAARW010000024">
    <property type="protein sequence ID" value="GAA2440684.1"/>
    <property type="molecule type" value="Genomic_DNA"/>
</dbReference>
<dbReference type="Proteomes" id="UP001501231">
    <property type="component" value="Unassembled WGS sequence"/>
</dbReference>
<proteinExistence type="predicted"/>
<keyword evidence="2" id="KW-1185">Reference proteome</keyword>
<gene>
    <name evidence="1" type="ORF">GCM10010191_65810</name>
</gene>
<name>A0ABP5X0D3_9ACTN</name>
<evidence type="ECO:0000313" key="1">
    <source>
        <dbReference type="EMBL" id="GAA2440684.1"/>
    </source>
</evidence>
<organism evidence="1 2">
    <name type="scientific">Actinomadura vinacea</name>
    <dbReference type="NCBI Taxonomy" id="115336"/>
    <lineage>
        <taxon>Bacteria</taxon>
        <taxon>Bacillati</taxon>
        <taxon>Actinomycetota</taxon>
        <taxon>Actinomycetes</taxon>
        <taxon>Streptosporangiales</taxon>
        <taxon>Thermomonosporaceae</taxon>
        <taxon>Actinomadura</taxon>
    </lineage>
</organism>
<protein>
    <submittedName>
        <fullName evidence="1">Uncharacterized protein</fullName>
    </submittedName>
</protein>
<sequence length="60" mass="6923">MLLTIGRFARLCLQLRHYDESGPLASVRMDAGSDYRYYALEQARDALTSPRAARWIFLCL</sequence>
<dbReference type="SUPFAM" id="SSF46955">
    <property type="entry name" value="Putative DNA-binding domain"/>
    <property type="match status" value="1"/>
</dbReference>
<dbReference type="InterPro" id="IPR009061">
    <property type="entry name" value="DNA-bd_dom_put_sf"/>
</dbReference>
<comment type="caution">
    <text evidence="1">The sequence shown here is derived from an EMBL/GenBank/DDBJ whole genome shotgun (WGS) entry which is preliminary data.</text>
</comment>